<keyword evidence="1" id="KW-0732">Signal</keyword>
<dbReference type="Gene3D" id="3.30.70.2050">
    <property type="match status" value="2"/>
</dbReference>
<evidence type="ECO:0000256" key="1">
    <source>
        <dbReference type="SAM" id="SignalP"/>
    </source>
</evidence>
<sequence>MMLRAVLILFFLLNISYAQMFQTVPEANATLIQSGNDKYSCPNCGMHLVKFYKTSHTHANHQYCSIHCLYEATQGIIPEDAKVVDTITLELIDVKKAFYVVGSKVRGTMTRTSSYAFGSEKDAQTFATDNGGQIMNFEQTYAVAAEDFPKDFAKPTSSKLAPSAKIEVPQDAKCPVCGMFVAKYPQWVAMIAGEKAFYFDGVKDMMKFYFAQKIASDKLFVSDYYKLLKLEATKAFYVKGSNVYGPMGSELIPFATQEEALSFARDHDGQKVLTFEEITEMMVKNL</sequence>
<feature type="chain" id="PRO_5012914466" description="NosL family protein" evidence="1">
    <location>
        <begin position="21"/>
        <end position="286"/>
    </location>
</feature>
<dbReference type="RefSeq" id="WP_238099170.1">
    <property type="nucleotide sequence ID" value="NZ_CP021416.1"/>
</dbReference>
<dbReference type="KEGG" id="suls:Sdiek1_1085"/>
<keyword evidence="3" id="KW-1185">Reference proteome</keyword>
<dbReference type="AlphaFoldDB" id="A0A1Y0HJH4"/>
<evidence type="ECO:0008006" key="4">
    <source>
        <dbReference type="Google" id="ProtNLM"/>
    </source>
</evidence>
<dbReference type="Proteomes" id="UP000196005">
    <property type="component" value="Chromosome"/>
</dbReference>
<gene>
    <name evidence="2" type="ORF">Sdiek1_1085</name>
</gene>
<accession>A0A1Y0HJH4</accession>
<dbReference type="SUPFAM" id="SSF160387">
    <property type="entry name" value="NosL/MerB-like"/>
    <property type="match status" value="2"/>
</dbReference>
<dbReference type="EMBL" id="CP021416">
    <property type="protein sequence ID" value="ARU48251.1"/>
    <property type="molecule type" value="Genomic_DNA"/>
</dbReference>
<name>A0A1Y0HJH4_9BACT</name>
<dbReference type="InterPro" id="IPR008719">
    <property type="entry name" value="N2O_reductase_NosL"/>
</dbReference>
<dbReference type="Pfam" id="PF05573">
    <property type="entry name" value="NosL"/>
    <property type="match status" value="2"/>
</dbReference>
<organism evidence="2 3">
    <name type="scientific">Sulfurospirillum diekertiae</name>
    <dbReference type="NCBI Taxonomy" id="1854492"/>
    <lineage>
        <taxon>Bacteria</taxon>
        <taxon>Pseudomonadati</taxon>
        <taxon>Campylobacterota</taxon>
        <taxon>Epsilonproteobacteria</taxon>
        <taxon>Campylobacterales</taxon>
        <taxon>Sulfurospirillaceae</taxon>
        <taxon>Sulfurospirillum</taxon>
    </lineage>
</organism>
<protein>
    <recommendedName>
        <fullName evidence="4">NosL family protein</fullName>
    </recommendedName>
</protein>
<proteinExistence type="predicted"/>
<feature type="signal peptide" evidence="1">
    <location>
        <begin position="1"/>
        <end position="20"/>
    </location>
</feature>
<dbReference type="PANTHER" id="PTHR41247:SF1">
    <property type="entry name" value="HTH-TYPE TRANSCRIPTIONAL REPRESSOR YCNK"/>
    <property type="match status" value="1"/>
</dbReference>
<reference evidence="3" key="1">
    <citation type="submission" date="2017-05" db="EMBL/GenBank/DDBJ databases">
        <title>Dechlorination kinetics govern the competition between two new strains of the genus Sulfurospirillum.</title>
        <authorList>
            <person name="Buttet G.F."/>
            <person name="Murray A.M."/>
            <person name="Goris T."/>
            <person name="Burion M."/>
            <person name="Lin B."/>
            <person name="Rolle M."/>
            <person name="Maillard J."/>
        </authorList>
    </citation>
    <scope>NUCLEOTIDE SEQUENCE [LARGE SCALE GENOMIC DNA]</scope>
    <source>
        <strain evidence="3">SL2-1</strain>
    </source>
</reference>
<evidence type="ECO:0000313" key="2">
    <source>
        <dbReference type="EMBL" id="ARU48251.1"/>
    </source>
</evidence>
<evidence type="ECO:0000313" key="3">
    <source>
        <dbReference type="Proteomes" id="UP000196005"/>
    </source>
</evidence>
<dbReference type="PANTHER" id="PTHR41247">
    <property type="entry name" value="HTH-TYPE TRANSCRIPTIONAL REPRESSOR YCNK"/>
    <property type="match status" value="1"/>
</dbReference>